<protein>
    <recommendedName>
        <fullName evidence="4">MarR family transcriptional regulator</fullName>
    </recommendedName>
</protein>
<dbReference type="Proteomes" id="UP000323819">
    <property type="component" value="Unassembled WGS sequence"/>
</dbReference>
<evidence type="ECO:0000313" key="2">
    <source>
        <dbReference type="EMBL" id="TXX64238.1"/>
    </source>
</evidence>
<gene>
    <name evidence="2" type="ORF">FXF03_15545</name>
</gene>
<comment type="caution">
    <text evidence="2">The sequence shown here is derived from an EMBL/GenBank/DDBJ whole genome shotgun (WGS) entry which is preliminary data.</text>
</comment>
<organism evidence="2 3">
    <name type="scientific">Vibrio cholerae</name>
    <dbReference type="NCBI Taxonomy" id="666"/>
    <lineage>
        <taxon>Bacteria</taxon>
        <taxon>Pseudomonadati</taxon>
        <taxon>Pseudomonadota</taxon>
        <taxon>Gammaproteobacteria</taxon>
        <taxon>Vibrionales</taxon>
        <taxon>Vibrionaceae</taxon>
        <taxon>Vibrio</taxon>
    </lineage>
</organism>
<name>A0ABD7SHU4_VIBCL</name>
<evidence type="ECO:0000313" key="3">
    <source>
        <dbReference type="Proteomes" id="UP000323819"/>
    </source>
</evidence>
<evidence type="ECO:0008006" key="4">
    <source>
        <dbReference type="Google" id="ProtNLM"/>
    </source>
</evidence>
<dbReference type="AlphaFoldDB" id="A0ABD7SHU4"/>
<feature type="region of interest" description="Disordered" evidence="1">
    <location>
        <begin position="41"/>
        <end position="72"/>
    </location>
</feature>
<dbReference type="EMBL" id="VSIJ01000036">
    <property type="protein sequence ID" value="TXX64238.1"/>
    <property type="molecule type" value="Genomic_DNA"/>
</dbReference>
<reference evidence="2 3" key="1">
    <citation type="submission" date="2019-06" db="EMBL/GenBank/DDBJ databases">
        <title>Vibrio cholerae phylogeny based on whole-genome sequencing reveals genetic diversity and population strucutre.</title>
        <authorList>
            <person name="Zhiqiu Y."/>
            <person name="Bin L."/>
            <person name="Lingyan J."/>
        </authorList>
    </citation>
    <scope>NUCLEOTIDE SEQUENCE [LARGE SCALE GENOMIC DNA]</scope>
    <source>
        <strain evidence="2 3">N2814</strain>
    </source>
</reference>
<accession>A0ABD7SHU4</accession>
<sequence length="143" mass="15261">MGSEMETDPMRLAHKRKVQAKLQKRIKAIVANLATVKATVKSSTSVQQPAQSVHSKALSAHQSEQAATPTPTVTCQLTPKQQQVLEIVRGAVEGINPKAIGLLAGQEEAKASAWAAGALKKLLDEKLVEKNQVGNKVTYTLAV</sequence>
<proteinExistence type="predicted"/>
<evidence type="ECO:0000256" key="1">
    <source>
        <dbReference type="SAM" id="MobiDB-lite"/>
    </source>
</evidence>